<evidence type="ECO:0000313" key="2">
    <source>
        <dbReference type="Proteomes" id="UP000034785"/>
    </source>
</evidence>
<dbReference type="AlphaFoldDB" id="A0A0G1BBL5"/>
<name>A0A0G1BBL5_9BACT</name>
<dbReference type="EMBL" id="LCEJ01000017">
    <property type="protein sequence ID" value="KKS70657.1"/>
    <property type="molecule type" value="Genomic_DNA"/>
</dbReference>
<accession>A0A0G1BBL5</accession>
<dbReference type="PANTHER" id="PTHR43611:SF3">
    <property type="entry name" value="FLAVIN MONONUCLEOTIDE HYDROLASE 1, CHLOROPLATIC"/>
    <property type="match status" value="1"/>
</dbReference>
<dbReference type="InterPro" id="IPR023198">
    <property type="entry name" value="PGP-like_dom2"/>
</dbReference>
<dbReference type="NCBIfam" id="TIGR01509">
    <property type="entry name" value="HAD-SF-IA-v3"/>
    <property type="match status" value="1"/>
</dbReference>
<reference evidence="1 2" key="1">
    <citation type="journal article" date="2015" name="Nature">
        <title>rRNA introns, odd ribosomes, and small enigmatic genomes across a large radiation of phyla.</title>
        <authorList>
            <person name="Brown C.T."/>
            <person name="Hug L.A."/>
            <person name="Thomas B.C."/>
            <person name="Sharon I."/>
            <person name="Castelle C.J."/>
            <person name="Singh A."/>
            <person name="Wilkins M.J."/>
            <person name="Williams K.H."/>
            <person name="Banfield J.F."/>
        </authorList>
    </citation>
    <scope>NUCLEOTIDE SEQUENCE [LARGE SCALE GENOMIC DNA]</scope>
</reference>
<comment type="caution">
    <text evidence="1">The sequence shown here is derived from an EMBL/GenBank/DDBJ whole genome shotgun (WGS) entry which is preliminary data.</text>
</comment>
<protein>
    <submittedName>
        <fullName evidence="1">HAD-superfamily hydrolase, subfamily IA, variant 3</fullName>
    </submittedName>
</protein>
<dbReference type="PANTHER" id="PTHR43611">
    <property type="entry name" value="ALPHA-D-GLUCOSE 1-PHOSPHATE PHOSPHATASE"/>
    <property type="match status" value="1"/>
</dbReference>
<dbReference type="SUPFAM" id="SSF56784">
    <property type="entry name" value="HAD-like"/>
    <property type="match status" value="1"/>
</dbReference>
<dbReference type="Proteomes" id="UP000034785">
    <property type="component" value="Unassembled WGS sequence"/>
</dbReference>
<dbReference type="GO" id="GO:0016787">
    <property type="term" value="F:hydrolase activity"/>
    <property type="evidence" value="ECO:0007669"/>
    <property type="project" value="UniProtKB-KW"/>
</dbReference>
<keyword evidence="1" id="KW-0378">Hydrolase</keyword>
<organism evidence="1 2">
    <name type="scientific">Candidatus Daviesbacteria bacterium GW2011_GWA2_42_7</name>
    <dbReference type="NCBI Taxonomy" id="1618425"/>
    <lineage>
        <taxon>Bacteria</taxon>
        <taxon>Candidatus Daviesiibacteriota</taxon>
    </lineage>
</organism>
<dbReference type="InterPro" id="IPR036412">
    <property type="entry name" value="HAD-like_sf"/>
</dbReference>
<dbReference type="InterPro" id="IPR006439">
    <property type="entry name" value="HAD-SF_hydro_IA"/>
</dbReference>
<dbReference type="InterPro" id="IPR023214">
    <property type="entry name" value="HAD_sf"/>
</dbReference>
<proteinExistence type="predicted"/>
<dbReference type="Gene3D" id="3.40.50.1000">
    <property type="entry name" value="HAD superfamily/HAD-like"/>
    <property type="match status" value="1"/>
</dbReference>
<dbReference type="Gene3D" id="1.10.150.240">
    <property type="entry name" value="Putative phosphatase, domain 2"/>
    <property type="match status" value="1"/>
</dbReference>
<gene>
    <name evidence="1" type="ORF">UV41_C0017G0011</name>
</gene>
<evidence type="ECO:0000313" key="1">
    <source>
        <dbReference type="EMBL" id="KKS70657.1"/>
    </source>
</evidence>
<sequence length="251" mass="28448">MGTIEQKPSGIGNSEITRWQILSTKSLGEMPISTEIRLPTPKVLMFDLGRVFLDARYRTLYQTALDNFGLPAEKTGLVFGLNEYYEFTRGRIDGHELCDALRRELGMPNVTDEQIREAHDSHIVGVVPGMLKILGKVSKKVGNDNIVFVTDACEWQVARQQQLLDLSNYRVFASNEVGMLKTDPEVVSSQGHRRSFFLYVLEKFNLQPEEALLIDDSPEKIAVARAYGIQTIQFENKDQLEAALRERQVLD</sequence>